<dbReference type="InterPro" id="IPR005765">
    <property type="entry name" value="UPRT"/>
</dbReference>
<dbReference type="GO" id="GO:0006223">
    <property type="term" value="P:uracil salvage"/>
    <property type="evidence" value="ECO:0007669"/>
    <property type="project" value="InterPro"/>
</dbReference>
<evidence type="ECO:0000259" key="14">
    <source>
        <dbReference type="Pfam" id="PF14681"/>
    </source>
</evidence>
<evidence type="ECO:0000256" key="1">
    <source>
        <dbReference type="ARBA" id="ARBA00001946"/>
    </source>
</evidence>
<dbReference type="Pfam" id="PF14681">
    <property type="entry name" value="UPRTase"/>
    <property type="match status" value="1"/>
</dbReference>
<name>A0A220VBR7_9GAMM</name>
<dbReference type="UniPathway" id="UPA00574">
    <property type="reaction ID" value="UER00636"/>
</dbReference>
<keyword evidence="7 15" id="KW-0808">Transferase</keyword>
<keyword evidence="16" id="KW-1185">Reference proteome</keyword>
<dbReference type="KEGG" id="pmai:CF386_01230"/>
<keyword evidence="6 15" id="KW-0328">Glycosyltransferase</keyword>
<dbReference type="GO" id="GO:0005525">
    <property type="term" value="F:GTP binding"/>
    <property type="evidence" value="ECO:0007669"/>
    <property type="project" value="UniProtKB-KW"/>
</dbReference>
<comment type="pathway">
    <text evidence="2">Pyrimidine metabolism; UMP biosynthesis via salvage pathway; UMP from uracil: step 1/1.</text>
</comment>
<dbReference type="EC" id="2.4.2.9" evidence="4 13"/>
<dbReference type="AlphaFoldDB" id="A0A220VBR7"/>
<dbReference type="GO" id="GO:0004845">
    <property type="term" value="F:uracil phosphoribosyltransferase activity"/>
    <property type="evidence" value="ECO:0007669"/>
    <property type="project" value="UniProtKB-UniRule"/>
</dbReference>
<dbReference type="EMBL" id="CP022355">
    <property type="protein sequence ID" value="ASK77795.1"/>
    <property type="molecule type" value="Genomic_DNA"/>
</dbReference>
<dbReference type="FunFam" id="3.40.50.2020:FF:000003">
    <property type="entry name" value="Uracil phosphoribosyltransferase"/>
    <property type="match status" value="1"/>
</dbReference>
<evidence type="ECO:0000313" key="16">
    <source>
        <dbReference type="Proteomes" id="UP000242175"/>
    </source>
</evidence>
<comment type="catalytic activity">
    <reaction evidence="10">
        <text>UMP + diphosphate = 5-phospho-alpha-D-ribose 1-diphosphate + uracil</text>
        <dbReference type="Rhea" id="RHEA:13017"/>
        <dbReference type="ChEBI" id="CHEBI:17568"/>
        <dbReference type="ChEBI" id="CHEBI:33019"/>
        <dbReference type="ChEBI" id="CHEBI:57865"/>
        <dbReference type="ChEBI" id="CHEBI:58017"/>
        <dbReference type="EC" id="2.4.2.9"/>
    </reaction>
</comment>
<dbReference type="NCBIfam" id="TIGR01091">
    <property type="entry name" value="upp"/>
    <property type="match status" value="1"/>
</dbReference>
<organism evidence="15 16">
    <name type="scientific">Paraphotobacterium marinum</name>
    <dbReference type="NCBI Taxonomy" id="1755811"/>
    <lineage>
        <taxon>Bacteria</taxon>
        <taxon>Pseudomonadati</taxon>
        <taxon>Pseudomonadota</taxon>
        <taxon>Gammaproteobacteria</taxon>
        <taxon>Vibrionales</taxon>
        <taxon>Vibrionaceae</taxon>
        <taxon>Paraphotobacterium</taxon>
    </lineage>
</organism>
<dbReference type="SUPFAM" id="SSF53271">
    <property type="entry name" value="PRTase-like"/>
    <property type="match status" value="1"/>
</dbReference>
<dbReference type="Gene3D" id="3.40.50.2020">
    <property type="match status" value="1"/>
</dbReference>
<dbReference type="GO" id="GO:0044206">
    <property type="term" value="P:UMP salvage"/>
    <property type="evidence" value="ECO:0007669"/>
    <property type="project" value="UniProtKB-UniPathway"/>
</dbReference>
<keyword evidence="9" id="KW-0342">GTP-binding</keyword>
<dbReference type="NCBIfam" id="NF001097">
    <property type="entry name" value="PRK00129.1"/>
    <property type="match status" value="1"/>
</dbReference>
<proteinExistence type="inferred from homology"/>
<dbReference type="RefSeq" id="WP_089072705.1">
    <property type="nucleotide sequence ID" value="NZ_CBCSAM010000007.1"/>
</dbReference>
<evidence type="ECO:0000256" key="2">
    <source>
        <dbReference type="ARBA" id="ARBA00005180"/>
    </source>
</evidence>
<evidence type="ECO:0000256" key="5">
    <source>
        <dbReference type="ARBA" id="ARBA00022533"/>
    </source>
</evidence>
<evidence type="ECO:0000256" key="10">
    <source>
        <dbReference type="ARBA" id="ARBA00052919"/>
    </source>
</evidence>
<sequence>MNIIESNHPLIKHKISQLRKDKISQKDFKSLLRELTVLISIPATTDLILQKKEIKTWNGVSVEEFLSADNHLSVIAILRAGLGMIEGFQELVPQIKVGLMGIKRNKETLEPVCYFEQIHDQVQNDDVFILDPVIATGGSLIQAIHILKDKGCKNIKVITIIAAPEGLEAIEKNHPEVKIFVGVIDKRLNEFGYVLPGVGDVGDKIYGTNQDLITLKNI</sequence>
<dbReference type="GO" id="GO:0005737">
    <property type="term" value="C:cytoplasm"/>
    <property type="evidence" value="ECO:0007669"/>
    <property type="project" value="UniProtKB-ARBA"/>
</dbReference>
<protein>
    <recommendedName>
        <fullName evidence="12 13">Uracil phosphoribosyltransferase</fullName>
        <ecNumber evidence="4 13">2.4.2.9</ecNumber>
    </recommendedName>
</protein>
<gene>
    <name evidence="15" type="primary">upp</name>
    <name evidence="15" type="ORF">CF386_01230</name>
</gene>
<reference evidence="15 16" key="1">
    <citation type="journal article" date="2016" name="Int. J. Syst. Evol. Microbiol.">
        <title>Paraphotobacterium marinum gen. nov., sp. nov., a member of the family Vibrionaceae, isolated from surface seawater.</title>
        <authorList>
            <person name="Huang Z."/>
            <person name="Dong C."/>
            <person name="Shao Z."/>
        </authorList>
    </citation>
    <scope>NUCLEOTIDE SEQUENCE [LARGE SCALE GENOMIC DNA]</scope>
    <source>
        <strain evidence="15 16">NSCS20N07D</strain>
    </source>
</reference>
<dbReference type="InterPro" id="IPR050054">
    <property type="entry name" value="UPRTase/APRTase"/>
</dbReference>
<evidence type="ECO:0000256" key="4">
    <source>
        <dbReference type="ARBA" id="ARBA00011894"/>
    </source>
</evidence>
<dbReference type="OrthoDB" id="9781675at2"/>
<dbReference type="CDD" id="cd06223">
    <property type="entry name" value="PRTases_typeI"/>
    <property type="match status" value="1"/>
</dbReference>
<comment type="cofactor">
    <cofactor evidence="1">
        <name>Mg(2+)</name>
        <dbReference type="ChEBI" id="CHEBI:18420"/>
    </cofactor>
</comment>
<evidence type="ECO:0000256" key="9">
    <source>
        <dbReference type="ARBA" id="ARBA00023134"/>
    </source>
</evidence>
<keyword evidence="8" id="KW-0547">Nucleotide-binding</keyword>
<dbReference type="PANTHER" id="PTHR32315">
    <property type="entry name" value="ADENINE PHOSPHORIBOSYLTRANSFERASE"/>
    <property type="match status" value="1"/>
</dbReference>
<evidence type="ECO:0000256" key="6">
    <source>
        <dbReference type="ARBA" id="ARBA00022676"/>
    </source>
</evidence>
<evidence type="ECO:0000256" key="11">
    <source>
        <dbReference type="ARBA" id="ARBA00056901"/>
    </source>
</evidence>
<comment type="similarity">
    <text evidence="3">Belongs to the UPRTase family.</text>
</comment>
<accession>A0A220VBR7</accession>
<keyword evidence="5" id="KW-0021">Allosteric enzyme</keyword>
<evidence type="ECO:0000256" key="7">
    <source>
        <dbReference type="ARBA" id="ARBA00022679"/>
    </source>
</evidence>
<evidence type="ECO:0000256" key="13">
    <source>
        <dbReference type="NCBIfam" id="TIGR01091"/>
    </source>
</evidence>
<evidence type="ECO:0000256" key="8">
    <source>
        <dbReference type="ARBA" id="ARBA00022741"/>
    </source>
</evidence>
<feature type="domain" description="Phosphoribosyltransferase" evidence="14">
    <location>
        <begin position="6"/>
        <end position="208"/>
    </location>
</feature>
<dbReference type="PANTHER" id="PTHR32315:SF4">
    <property type="entry name" value="URACIL PHOSPHORIBOSYLTRANSFERASE, CHLOROPLASTIC"/>
    <property type="match status" value="1"/>
</dbReference>
<dbReference type="Proteomes" id="UP000242175">
    <property type="component" value="Chromosome large"/>
</dbReference>
<dbReference type="InterPro" id="IPR029057">
    <property type="entry name" value="PRTase-like"/>
</dbReference>
<evidence type="ECO:0000256" key="3">
    <source>
        <dbReference type="ARBA" id="ARBA00009516"/>
    </source>
</evidence>
<dbReference type="InterPro" id="IPR000836">
    <property type="entry name" value="PRTase_dom"/>
</dbReference>
<evidence type="ECO:0000256" key="12">
    <source>
        <dbReference type="ARBA" id="ARBA00072146"/>
    </source>
</evidence>
<comment type="function">
    <text evidence="11">Catalyzes the conversion of uracil and 5-phospho-alpha-D-ribose 1-diphosphate (PRPP) to UMP and diphosphate.</text>
</comment>
<evidence type="ECO:0000313" key="15">
    <source>
        <dbReference type="EMBL" id="ASK77795.1"/>
    </source>
</evidence>